<keyword evidence="2" id="KW-0217">Developmental protein</keyword>
<organism evidence="6 7">
    <name type="scientific">Dermatophagoides pteronyssinus</name>
    <name type="common">European house dust mite</name>
    <dbReference type="NCBI Taxonomy" id="6956"/>
    <lineage>
        <taxon>Eukaryota</taxon>
        <taxon>Metazoa</taxon>
        <taxon>Ecdysozoa</taxon>
        <taxon>Arthropoda</taxon>
        <taxon>Chelicerata</taxon>
        <taxon>Arachnida</taxon>
        <taxon>Acari</taxon>
        <taxon>Acariformes</taxon>
        <taxon>Sarcoptiformes</taxon>
        <taxon>Astigmata</taxon>
        <taxon>Psoroptidia</taxon>
        <taxon>Analgoidea</taxon>
        <taxon>Pyroglyphidae</taxon>
        <taxon>Dermatophagoidinae</taxon>
        <taxon>Dermatophagoides</taxon>
    </lineage>
</organism>
<evidence type="ECO:0000256" key="3">
    <source>
        <dbReference type="ARBA" id="ARBA00023242"/>
    </source>
</evidence>
<evidence type="ECO:0000256" key="4">
    <source>
        <dbReference type="ARBA" id="ARBA00025806"/>
    </source>
</evidence>
<dbReference type="CTD" id="40642"/>
<dbReference type="AlphaFoldDB" id="A0A6P6YDX7"/>
<dbReference type="PANTHER" id="PTHR12972">
    <property type="entry name" value="DOWNSTREAM NEIGHBOR OF SON"/>
    <property type="match status" value="1"/>
</dbReference>
<dbReference type="GO" id="GO:0005634">
    <property type="term" value="C:nucleus"/>
    <property type="evidence" value="ECO:0007669"/>
    <property type="project" value="UniProtKB-SubCell"/>
</dbReference>
<name>A0A6P6YDX7_DERPT</name>
<keyword evidence="3" id="KW-0539">Nucleus</keyword>
<feature type="compositionally biased region" description="Polar residues" evidence="5">
    <location>
        <begin position="380"/>
        <end position="389"/>
    </location>
</feature>
<feature type="region of interest" description="Disordered" evidence="5">
    <location>
        <begin position="378"/>
        <end position="424"/>
    </location>
</feature>
<dbReference type="OMA" id="NQRKICI"/>
<comment type="subcellular location">
    <subcellularLocation>
        <location evidence="1">Nucleus</location>
    </subcellularLocation>
</comment>
<dbReference type="Proteomes" id="UP000515146">
    <property type="component" value="Unplaced"/>
</dbReference>
<gene>
    <name evidence="7" type="primary">LOC113796851</name>
</gene>
<evidence type="ECO:0000313" key="6">
    <source>
        <dbReference type="Proteomes" id="UP000515146"/>
    </source>
</evidence>
<dbReference type="RefSeq" id="XP_027202939.1">
    <property type="nucleotide sequence ID" value="XM_027347138.1"/>
</dbReference>
<comment type="similarity">
    <text evidence="4">Belongs to the DONSON family.</text>
</comment>
<feature type="region of interest" description="Disordered" evidence="5">
    <location>
        <begin position="1"/>
        <end position="33"/>
    </location>
</feature>
<dbReference type="KEGG" id="dpte:113796851"/>
<reference evidence="7" key="1">
    <citation type="submission" date="2025-08" db="UniProtKB">
        <authorList>
            <consortium name="RefSeq"/>
        </authorList>
    </citation>
    <scope>IDENTIFICATION</scope>
    <source>
        <strain evidence="7">Airmid</strain>
    </source>
</reference>
<accession>A0A6P6YDX7</accession>
<keyword evidence="6" id="KW-1185">Reference proteome</keyword>
<evidence type="ECO:0000256" key="5">
    <source>
        <dbReference type="SAM" id="MobiDB-lite"/>
    </source>
</evidence>
<sequence>MESPLKTTPTKKRRRSDQSLSPRSSPKFMKPSELFRRRLQQGNIKKQHHSPSKATAALRRCKLPIETVEKIYSPLKCLQLKSQQQSGALHQQQQSIQTSKSPKAKALSFSPLMKKLQRSPGRSQISFPVVKRCLHQSFAMRTAKNTFTRVLDFNEDAQTSFPSSGTFLHHQQQKQTAASDFYPLNSPQIDWSLKTRIKIVVNRSIPFHGSFNSVDEANGLNQFVRGCLHQQQQSIDNDNIDTTKSCQPESNFCCELQRHCLVWQHPHLSWMHLFPRQPELKPGTQVSSMKPPIFQISPTGSIADSLHSDFCLALHSLFKLLKTKYCPYFYVCANNFTVLFRASGVANSNEAHALITPTTIGFRRLLETEAISFEMPFHHLNSSSPSSGNQDDHSKTSTSSSGIETDLEDIHDDDDDDEKDEESSNLWLESLGLSQQDFPSLETSSLRRRRLMTTNVGATPQATNAHHNRKRIEDQSAQGKVRSLIRVNGIGQLQALLGLFINQRKICISTSGALAGIPPTILAPVAFHGACLRPISVRHKTTGMMTATNSNPTITTLDFNGPLLPHAIYGLTQLLTRLFSQQENSITKITVIRSTLRTFDQSASFALESGLRMMLKEQNSIDQDQCNPTFSVENLNDSGMDREFLMAICAADRQFGQPVGDLELLAQGIRYNRLLSAAAAQQSMRTKPLLSTANQME</sequence>
<dbReference type="OrthoDB" id="534063at2759"/>
<dbReference type="PRINTS" id="PR02064">
    <property type="entry name" value="DONSON"/>
</dbReference>
<dbReference type="InterPro" id="IPR024861">
    <property type="entry name" value="Donson"/>
</dbReference>
<dbReference type="GO" id="GO:0033260">
    <property type="term" value="P:nuclear DNA replication"/>
    <property type="evidence" value="ECO:0007669"/>
    <property type="project" value="TreeGrafter"/>
</dbReference>
<evidence type="ECO:0000313" key="7">
    <source>
        <dbReference type="RefSeq" id="XP_027202939.1"/>
    </source>
</evidence>
<evidence type="ECO:0000256" key="2">
    <source>
        <dbReference type="ARBA" id="ARBA00022473"/>
    </source>
</evidence>
<dbReference type="FunCoup" id="A0A6P6YDX7">
    <property type="interactions" value="1404"/>
</dbReference>
<proteinExistence type="inferred from homology"/>
<feature type="compositionally biased region" description="Acidic residues" evidence="5">
    <location>
        <begin position="405"/>
        <end position="423"/>
    </location>
</feature>
<dbReference type="InParanoid" id="A0A6P6YDX7"/>
<evidence type="ECO:0000256" key="1">
    <source>
        <dbReference type="ARBA" id="ARBA00004123"/>
    </source>
</evidence>
<protein>
    <submittedName>
        <fullName evidence="7">Protein downstream neighbor of Son-like</fullName>
    </submittedName>
</protein>
<dbReference type="PANTHER" id="PTHR12972:SF0">
    <property type="entry name" value="PROTEIN DOWNSTREAM NEIGHBOR OF SON"/>
    <property type="match status" value="1"/>
</dbReference>